<gene>
    <name evidence="3" type="ORF">S7S_07740</name>
</gene>
<organism evidence="3 4">
    <name type="scientific">Isoalcanivorax pacificus W11-5</name>
    <dbReference type="NCBI Taxonomy" id="391936"/>
    <lineage>
        <taxon>Bacteria</taxon>
        <taxon>Pseudomonadati</taxon>
        <taxon>Pseudomonadota</taxon>
        <taxon>Gammaproteobacteria</taxon>
        <taxon>Oceanospirillales</taxon>
        <taxon>Alcanivoracaceae</taxon>
        <taxon>Isoalcanivorax</taxon>
    </lineage>
</organism>
<evidence type="ECO:0000313" key="4">
    <source>
        <dbReference type="Proteomes" id="UP000006764"/>
    </source>
</evidence>
<keyword evidence="1" id="KW-0732">Signal</keyword>
<dbReference type="KEGG" id="apac:S7S_07740"/>
<evidence type="ECO:0000256" key="1">
    <source>
        <dbReference type="SAM" id="SignalP"/>
    </source>
</evidence>
<reference evidence="3 4" key="1">
    <citation type="journal article" date="2012" name="J. Bacteriol.">
        <title>Genome sequence of an alkane-degrading bacterium, Alcanivorax pacificus type strain W11-5, isolated from deep sea sediment.</title>
        <authorList>
            <person name="Lai Q."/>
            <person name="Shao Z."/>
        </authorList>
    </citation>
    <scope>NUCLEOTIDE SEQUENCE [LARGE SCALE GENOMIC DNA]</scope>
    <source>
        <strain evidence="3 4">W11-5</strain>
    </source>
</reference>
<dbReference type="HOGENOM" id="CLU_059515_0_0_6"/>
<dbReference type="EMBL" id="CP004387">
    <property type="protein sequence ID" value="AJD47964.1"/>
    <property type="molecule type" value="Genomic_DNA"/>
</dbReference>
<protein>
    <submittedName>
        <fullName evidence="3">5-oxo-L-prolinase</fullName>
    </submittedName>
</protein>
<proteinExistence type="predicted"/>
<dbReference type="STRING" id="391936.S7S_07740"/>
<dbReference type="AlphaFoldDB" id="A0A0B4XIE4"/>
<evidence type="ECO:0000259" key="2">
    <source>
        <dbReference type="Pfam" id="PF04909"/>
    </source>
</evidence>
<feature type="chain" id="PRO_5002111215" evidence="1">
    <location>
        <begin position="25"/>
        <end position="333"/>
    </location>
</feature>
<name>A0A0B4XIE4_9GAMM</name>
<feature type="domain" description="Amidohydrolase-related" evidence="2">
    <location>
        <begin position="166"/>
        <end position="327"/>
    </location>
</feature>
<dbReference type="OrthoDB" id="3982782at2"/>
<accession>A0A0B4XIE4</accession>
<dbReference type="Gene3D" id="3.20.20.140">
    <property type="entry name" value="Metal-dependent hydrolases"/>
    <property type="match status" value="1"/>
</dbReference>
<dbReference type="RefSeq" id="WP_008735735.1">
    <property type="nucleotide sequence ID" value="NZ_CP004387.1"/>
</dbReference>
<dbReference type="GO" id="GO:0016787">
    <property type="term" value="F:hydrolase activity"/>
    <property type="evidence" value="ECO:0007669"/>
    <property type="project" value="InterPro"/>
</dbReference>
<dbReference type="InterPro" id="IPR032466">
    <property type="entry name" value="Metal_Hydrolase"/>
</dbReference>
<feature type="signal peptide" evidence="1">
    <location>
        <begin position="1"/>
        <end position="24"/>
    </location>
</feature>
<evidence type="ECO:0000313" key="3">
    <source>
        <dbReference type="EMBL" id="AJD47964.1"/>
    </source>
</evidence>
<keyword evidence="4" id="KW-1185">Reference proteome</keyword>
<dbReference type="InterPro" id="IPR006680">
    <property type="entry name" value="Amidohydro-rel"/>
</dbReference>
<dbReference type="Pfam" id="PF04909">
    <property type="entry name" value="Amidohydro_2"/>
    <property type="match status" value="1"/>
</dbReference>
<dbReference type="SUPFAM" id="SSF51556">
    <property type="entry name" value="Metallo-dependent hydrolases"/>
    <property type="match status" value="1"/>
</dbReference>
<sequence length="333" mass="37132">MTITRRFPATLLALTLATPWSAWADRVYSDAQLHYVNFVQETDGMDALFRAMDEGNIHDVAIMGLGVAKKWEESAPKAPRYYMGDEAPVYYYSATDALLADAILERPAAQQARLHPFIAGFNPTDMNAVNHIRLMLDMHPGLWKGIGEILTRHDDLTALTKGETARANHPALMKVYELAAAENLPVILHSNITSKRERAPIYLEELVEAVGKNPDTTFIWAHAGTSAEIHRYQERVSGLHDIVSTLLAEHDNLYIDLSWTVLEPYLLDEGEPDEEWVALVKAYPGRFMIGSDLVGRFDSLASTIRSFDAFLNALPEDVADGVARTNMLALLPE</sequence>
<dbReference type="Proteomes" id="UP000006764">
    <property type="component" value="Chromosome"/>
</dbReference>